<accession>A0AAV7H6T9</accession>
<dbReference type="AlphaFoldDB" id="A0AAV7H6T9"/>
<proteinExistence type="predicted"/>
<protein>
    <submittedName>
        <fullName evidence="2">Uncharacterized protein</fullName>
    </submittedName>
</protein>
<evidence type="ECO:0000313" key="3">
    <source>
        <dbReference type="Proteomes" id="UP000775213"/>
    </source>
</evidence>
<organism evidence="2 3">
    <name type="scientific">Dendrobium chrysotoxum</name>
    <name type="common">Orchid</name>
    <dbReference type="NCBI Taxonomy" id="161865"/>
    <lineage>
        <taxon>Eukaryota</taxon>
        <taxon>Viridiplantae</taxon>
        <taxon>Streptophyta</taxon>
        <taxon>Embryophyta</taxon>
        <taxon>Tracheophyta</taxon>
        <taxon>Spermatophyta</taxon>
        <taxon>Magnoliopsida</taxon>
        <taxon>Liliopsida</taxon>
        <taxon>Asparagales</taxon>
        <taxon>Orchidaceae</taxon>
        <taxon>Epidendroideae</taxon>
        <taxon>Malaxideae</taxon>
        <taxon>Dendrobiinae</taxon>
        <taxon>Dendrobium</taxon>
    </lineage>
</organism>
<evidence type="ECO:0000256" key="1">
    <source>
        <dbReference type="SAM" id="MobiDB-lite"/>
    </source>
</evidence>
<evidence type="ECO:0000313" key="2">
    <source>
        <dbReference type="EMBL" id="KAH0463750.1"/>
    </source>
</evidence>
<keyword evidence="3" id="KW-1185">Reference proteome</keyword>
<feature type="region of interest" description="Disordered" evidence="1">
    <location>
        <begin position="92"/>
        <end position="115"/>
    </location>
</feature>
<gene>
    <name evidence="2" type="ORF">IEQ34_006536</name>
</gene>
<name>A0AAV7H6T9_DENCH</name>
<sequence length="161" mass="18629">MARKKVEALKGKIKQIKSRMEKKFLTIKGRFLAMENWMESRFEELEEMMRKLMEMQSKTPQAVPISNPNQDLTVIPMAKSKGKEIGREEFDKESFYHQEPPPRAPIRDSYGGTARREFLSRGGGMANHYGRHFGLEDWATGDGWGQAEPLGSDHAWRVEER</sequence>
<dbReference type="EMBL" id="JAGFBR010000007">
    <property type="protein sequence ID" value="KAH0463750.1"/>
    <property type="molecule type" value="Genomic_DNA"/>
</dbReference>
<comment type="caution">
    <text evidence="2">The sequence shown here is derived from an EMBL/GenBank/DDBJ whole genome shotgun (WGS) entry which is preliminary data.</text>
</comment>
<dbReference type="Proteomes" id="UP000775213">
    <property type="component" value="Unassembled WGS sequence"/>
</dbReference>
<reference evidence="2 3" key="1">
    <citation type="journal article" date="2021" name="Hortic Res">
        <title>Chromosome-scale assembly of the Dendrobium chrysotoxum genome enhances the understanding of orchid evolution.</title>
        <authorList>
            <person name="Zhang Y."/>
            <person name="Zhang G.Q."/>
            <person name="Zhang D."/>
            <person name="Liu X.D."/>
            <person name="Xu X.Y."/>
            <person name="Sun W.H."/>
            <person name="Yu X."/>
            <person name="Zhu X."/>
            <person name="Wang Z.W."/>
            <person name="Zhao X."/>
            <person name="Zhong W.Y."/>
            <person name="Chen H."/>
            <person name="Yin W.L."/>
            <person name="Huang T."/>
            <person name="Niu S.C."/>
            <person name="Liu Z.J."/>
        </authorList>
    </citation>
    <scope>NUCLEOTIDE SEQUENCE [LARGE SCALE GENOMIC DNA]</scope>
    <source>
        <strain evidence="2">Lindl</strain>
    </source>
</reference>
<feature type="region of interest" description="Disordered" evidence="1">
    <location>
        <begin position="140"/>
        <end position="161"/>
    </location>
</feature>